<evidence type="ECO:0000313" key="2">
    <source>
        <dbReference type="Proteomes" id="UP000186817"/>
    </source>
</evidence>
<sequence length="273" mass="27340">MSRLDFPLPAEEWSSLGPVDIKSPLLAIGHVMPDFLPPPQGASCTGVAPLVPDAATLELSLSLRGVACLGFSLPVLAACSLDFALPLKGAARSGSLLLVTGSLPSPRGISRLDAALFAASFCNLASLLLLRSSGQLGLPLSASSFSALGPSPSAQGPTRMGLSLFASGSAVSGSGAISYSISVVGFLSLGLMLPLRGVACTGFVPLVPSDVTPEPLLSPHSHACLGLSLPALAAAVAEPCLPPPLHSHSRIDLSSPALAAASSEPFLPLQGAA</sequence>
<dbReference type="AlphaFoldDB" id="A0A1Q9C0S5"/>
<gene>
    <name evidence="1" type="ORF">AK812_SmicGene43530</name>
</gene>
<dbReference type="EMBL" id="LSRX01002000">
    <property type="protein sequence ID" value="OLP76523.1"/>
    <property type="molecule type" value="Genomic_DNA"/>
</dbReference>
<protein>
    <submittedName>
        <fullName evidence="1">Uncharacterized protein</fullName>
    </submittedName>
</protein>
<dbReference type="OrthoDB" id="10354390at2759"/>
<dbReference type="Proteomes" id="UP000186817">
    <property type="component" value="Unassembled WGS sequence"/>
</dbReference>
<evidence type="ECO:0000313" key="1">
    <source>
        <dbReference type="EMBL" id="OLP76523.1"/>
    </source>
</evidence>
<organism evidence="1 2">
    <name type="scientific">Symbiodinium microadriaticum</name>
    <name type="common">Dinoflagellate</name>
    <name type="synonym">Zooxanthella microadriatica</name>
    <dbReference type="NCBI Taxonomy" id="2951"/>
    <lineage>
        <taxon>Eukaryota</taxon>
        <taxon>Sar</taxon>
        <taxon>Alveolata</taxon>
        <taxon>Dinophyceae</taxon>
        <taxon>Suessiales</taxon>
        <taxon>Symbiodiniaceae</taxon>
        <taxon>Symbiodinium</taxon>
    </lineage>
</organism>
<keyword evidence="2" id="KW-1185">Reference proteome</keyword>
<proteinExistence type="predicted"/>
<name>A0A1Q9C0S5_SYMMI</name>
<accession>A0A1Q9C0S5</accession>
<reference evidence="1 2" key="1">
    <citation type="submission" date="2016-02" db="EMBL/GenBank/DDBJ databases">
        <title>Genome analysis of coral dinoflagellate symbionts highlights evolutionary adaptations to a symbiotic lifestyle.</title>
        <authorList>
            <person name="Aranda M."/>
            <person name="Li Y."/>
            <person name="Liew Y.J."/>
            <person name="Baumgarten S."/>
            <person name="Simakov O."/>
            <person name="Wilson M."/>
            <person name="Piel J."/>
            <person name="Ashoor H."/>
            <person name="Bougouffa S."/>
            <person name="Bajic V.B."/>
            <person name="Ryu T."/>
            <person name="Ravasi T."/>
            <person name="Bayer T."/>
            <person name="Micklem G."/>
            <person name="Kim H."/>
            <person name="Bhak J."/>
            <person name="Lajeunesse T.C."/>
            <person name="Voolstra C.R."/>
        </authorList>
    </citation>
    <scope>NUCLEOTIDE SEQUENCE [LARGE SCALE GENOMIC DNA]</scope>
    <source>
        <strain evidence="1 2">CCMP2467</strain>
    </source>
</reference>
<comment type="caution">
    <text evidence="1">The sequence shown here is derived from an EMBL/GenBank/DDBJ whole genome shotgun (WGS) entry which is preliminary data.</text>
</comment>